<evidence type="ECO:0000313" key="4">
    <source>
        <dbReference type="Proteomes" id="UP001151760"/>
    </source>
</evidence>
<accession>A0ABQ4YJM1</accession>
<comment type="caution">
    <text evidence="3">The sequence shown here is derived from an EMBL/GenBank/DDBJ whole genome shotgun (WGS) entry which is preliminary data.</text>
</comment>
<reference evidence="3" key="2">
    <citation type="submission" date="2022-01" db="EMBL/GenBank/DDBJ databases">
        <authorList>
            <person name="Yamashiro T."/>
            <person name="Shiraishi A."/>
            <person name="Satake H."/>
            <person name="Nakayama K."/>
        </authorList>
    </citation>
    <scope>NUCLEOTIDE SEQUENCE</scope>
</reference>
<proteinExistence type="predicted"/>
<dbReference type="Pfam" id="PF07727">
    <property type="entry name" value="RVT_2"/>
    <property type="match status" value="1"/>
</dbReference>
<sequence>MAQNLFIRHKEPTMKKLESHIKHPLLALHNKTPYELLHDRKPNLSYLHVFGALCYPTNDCEDLGHGPQLLTPGTISLGLVQNIPSRTPYVPPTKNDWETLFQPMFDEYLNPPPCVDSQVPAVITLEPAVSTGTPSSTTIDQDAPSTSTSQTTLKTPSPVIPLGVEEAYHDIEVAYMDNNTSFDIPIPEPSSEESFSQVIIPNNSYKEALMESCWIEAMQEELNEVKLDELGVARLEAIRIFIAFVAHMNMVVYQMDVDTAFLNGILREEVYVSQPNGFVDPENPNHVYKLKKALYGLIQAPRAWYDLLSSFLLSQKFTKGIVDPTLFIRREGKDILLVQIYVNDIIFASTKPNLCETFSKIMCSKFKMSMMGKLSFFLGLQISQSPRGIFLNQSKYALESLKKYGMETYDPVDTPMVEKSKLDEDPQGKVVDPTRYRAMIDTLMYLTSSTPDLVFYVCMCARYQAKPTEKHLQVVKRIF</sequence>
<gene>
    <name evidence="3" type="ORF">Tco_0727905</name>
</gene>
<protein>
    <submittedName>
        <fullName evidence="3">Retrovirus-related pol polyprotein from transposon TNT 1-94</fullName>
    </submittedName>
</protein>
<dbReference type="EMBL" id="BQNB010010493">
    <property type="protein sequence ID" value="GJS78024.1"/>
    <property type="molecule type" value="Genomic_DNA"/>
</dbReference>
<dbReference type="Proteomes" id="UP001151760">
    <property type="component" value="Unassembled WGS sequence"/>
</dbReference>
<evidence type="ECO:0000256" key="1">
    <source>
        <dbReference type="SAM" id="MobiDB-lite"/>
    </source>
</evidence>
<dbReference type="InterPro" id="IPR043502">
    <property type="entry name" value="DNA/RNA_pol_sf"/>
</dbReference>
<feature type="compositionally biased region" description="Polar residues" evidence="1">
    <location>
        <begin position="130"/>
        <end position="155"/>
    </location>
</feature>
<dbReference type="InterPro" id="IPR013103">
    <property type="entry name" value="RVT_2"/>
</dbReference>
<evidence type="ECO:0000259" key="2">
    <source>
        <dbReference type="Pfam" id="PF07727"/>
    </source>
</evidence>
<feature type="domain" description="Reverse transcriptase Ty1/copia-type" evidence="2">
    <location>
        <begin position="231"/>
        <end position="417"/>
    </location>
</feature>
<evidence type="ECO:0000313" key="3">
    <source>
        <dbReference type="EMBL" id="GJS78024.1"/>
    </source>
</evidence>
<feature type="region of interest" description="Disordered" evidence="1">
    <location>
        <begin position="128"/>
        <end position="156"/>
    </location>
</feature>
<reference evidence="3" key="1">
    <citation type="journal article" date="2022" name="Int. J. Mol. Sci.">
        <title>Draft Genome of Tanacetum Coccineum: Genomic Comparison of Closely Related Tanacetum-Family Plants.</title>
        <authorList>
            <person name="Yamashiro T."/>
            <person name="Shiraishi A."/>
            <person name="Nakayama K."/>
            <person name="Satake H."/>
        </authorList>
    </citation>
    <scope>NUCLEOTIDE SEQUENCE</scope>
</reference>
<dbReference type="PANTHER" id="PTHR11439:SF495">
    <property type="entry name" value="REVERSE TRANSCRIPTASE, RNA-DEPENDENT DNA POLYMERASE-RELATED"/>
    <property type="match status" value="1"/>
</dbReference>
<keyword evidence="4" id="KW-1185">Reference proteome</keyword>
<dbReference type="SUPFAM" id="SSF56672">
    <property type="entry name" value="DNA/RNA polymerases"/>
    <property type="match status" value="1"/>
</dbReference>
<dbReference type="PANTHER" id="PTHR11439">
    <property type="entry name" value="GAG-POL-RELATED RETROTRANSPOSON"/>
    <property type="match status" value="1"/>
</dbReference>
<name>A0ABQ4YJM1_9ASTR</name>
<organism evidence="3 4">
    <name type="scientific">Tanacetum coccineum</name>
    <dbReference type="NCBI Taxonomy" id="301880"/>
    <lineage>
        <taxon>Eukaryota</taxon>
        <taxon>Viridiplantae</taxon>
        <taxon>Streptophyta</taxon>
        <taxon>Embryophyta</taxon>
        <taxon>Tracheophyta</taxon>
        <taxon>Spermatophyta</taxon>
        <taxon>Magnoliopsida</taxon>
        <taxon>eudicotyledons</taxon>
        <taxon>Gunneridae</taxon>
        <taxon>Pentapetalae</taxon>
        <taxon>asterids</taxon>
        <taxon>campanulids</taxon>
        <taxon>Asterales</taxon>
        <taxon>Asteraceae</taxon>
        <taxon>Asteroideae</taxon>
        <taxon>Anthemideae</taxon>
        <taxon>Anthemidinae</taxon>
        <taxon>Tanacetum</taxon>
    </lineage>
</organism>